<keyword evidence="7 12" id="KW-0479">Metal-binding</keyword>
<keyword evidence="8 12" id="KW-0249">Electron transport</keyword>
<dbReference type="PIRSF" id="PIRSF006446">
    <property type="entry name" value="Cyt_quinol_oxidase_1"/>
    <property type="match status" value="1"/>
</dbReference>
<dbReference type="GO" id="GO:0005886">
    <property type="term" value="C:plasma membrane"/>
    <property type="evidence" value="ECO:0007669"/>
    <property type="project" value="UniProtKB-SubCell"/>
</dbReference>
<evidence type="ECO:0000256" key="2">
    <source>
        <dbReference type="ARBA" id="ARBA00009819"/>
    </source>
</evidence>
<keyword evidence="14" id="KW-1185">Reference proteome</keyword>
<keyword evidence="9 12" id="KW-1133">Transmembrane helix</keyword>
<gene>
    <name evidence="13" type="ORF">WPS_01400</name>
</gene>
<dbReference type="GO" id="GO:0019646">
    <property type="term" value="P:aerobic electron transport chain"/>
    <property type="evidence" value="ECO:0007669"/>
    <property type="project" value="InterPro"/>
</dbReference>
<dbReference type="Proteomes" id="UP001317532">
    <property type="component" value="Chromosome"/>
</dbReference>
<keyword evidence="11 12" id="KW-0472">Membrane</keyword>
<keyword evidence="6 12" id="KW-0812">Transmembrane</keyword>
<evidence type="ECO:0000313" key="13">
    <source>
        <dbReference type="EMBL" id="BDE04864.1"/>
    </source>
</evidence>
<reference evidence="13 14" key="1">
    <citation type="journal article" date="2022" name="ISME Commun">
        <title>Vulcanimicrobium alpinus gen. nov. sp. nov., the first cultivated representative of the candidate phylum 'Eremiobacterota', is a metabolically versatile aerobic anoxygenic phototroph.</title>
        <authorList>
            <person name="Yabe S."/>
            <person name="Muto K."/>
            <person name="Abe K."/>
            <person name="Yokota A."/>
            <person name="Staudigel H."/>
            <person name="Tebo B.M."/>
        </authorList>
    </citation>
    <scope>NUCLEOTIDE SEQUENCE [LARGE SCALE GENOMIC DNA]</scope>
    <source>
        <strain evidence="13 14">WC8-2</strain>
    </source>
</reference>
<evidence type="ECO:0000256" key="7">
    <source>
        <dbReference type="ARBA" id="ARBA00022723"/>
    </source>
</evidence>
<comment type="subcellular location">
    <subcellularLocation>
        <location evidence="1">Cell membrane</location>
        <topology evidence="1">Multi-pass membrane protein</topology>
    </subcellularLocation>
</comment>
<evidence type="ECO:0000256" key="11">
    <source>
        <dbReference type="ARBA" id="ARBA00023136"/>
    </source>
</evidence>
<feature type="transmembrane region" description="Helical" evidence="12">
    <location>
        <begin position="185"/>
        <end position="204"/>
    </location>
</feature>
<dbReference type="GO" id="GO:0070069">
    <property type="term" value="C:cytochrome complex"/>
    <property type="evidence" value="ECO:0007669"/>
    <property type="project" value="UniProtKB-UniRule"/>
</dbReference>
<evidence type="ECO:0000256" key="8">
    <source>
        <dbReference type="ARBA" id="ARBA00022982"/>
    </source>
</evidence>
<dbReference type="InterPro" id="IPR002585">
    <property type="entry name" value="Cyt-d_ubiquinol_oxidase_su_1"/>
</dbReference>
<feature type="transmembrane region" description="Helical" evidence="12">
    <location>
        <begin position="86"/>
        <end position="114"/>
    </location>
</feature>
<evidence type="ECO:0000256" key="12">
    <source>
        <dbReference type="PIRNR" id="PIRNR006446"/>
    </source>
</evidence>
<protein>
    <submittedName>
        <fullName evidence="13">Cytochrome ubiquinol oxidase subunit I</fullName>
    </submittedName>
</protein>
<evidence type="ECO:0000256" key="1">
    <source>
        <dbReference type="ARBA" id="ARBA00004651"/>
    </source>
</evidence>
<keyword evidence="3 12" id="KW-0813">Transport</keyword>
<keyword evidence="10 12" id="KW-0408">Iron</keyword>
<dbReference type="GO" id="GO:0016682">
    <property type="term" value="F:oxidoreductase activity, acting on diphenols and related substances as donors, oxygen as acceptor"/>
    <property type="evidence" value="ECO:0007669"/>
    <property type="project" value="TreeGrafter"/>
</dbReference>
<feature type="transmembrane region" description="Helical" evidence="12">
    <location>
        <begin position="326"/>
        <end position="346"/>
    </location>
</feature>
<feature type="transmembrane region" description="Helical" evidence="12">
    <location>
        <begin position="216"/>
        <end position="236"/>
    </location>
</feature>
<sequence length="443" mass="48095">MDHVIAARAQMGTSLAFHIVFAAMGVGLPLLVLIAEGMWLRTKRRAYYDLARTWSKGMAILFAVGAVSGTVLSFELGLLWPTFMKYAGGIIGLPFSLEGFAFFIEAIFIGLYLYGWERLSPRAHWLTAWPIAISGAISAGFVTTANAWMNMPTGFRIVDGKVVDVQPLVAMFSPPWLVEVVHTTVAAYVVTGFGAAAVCAFALLRRSADERRDQVLAGLRIAMAVALVAIPLQMVVGDVIARFDAEHEPAKFASLEALRTTQRYAPITIGGIVDPQTYEERFGIVVPGALSVLVAFDPRAQVTGLDRIAPADRPPVPIVHYSFDTMVGTASLLLAVALAWALFALRRWTMPRWLYAAIAVSGPLSVVTLEAGWFVTEFGRQPWVARGLLRTSDAVTIAPGLDVQFYAFSFLYVILALTCWWLLARVGGKAHGGERSSLAPSTS</sequence>
<dbReference type="EMBL" id="AP025523">
    <property type="protein sequence ID" value="BDE04864.1"/>
    <property type="molecule type" value="Genomic_DNA"/>
</dbReference>
<evidence type="ECO:0000313" key="14">
    <source>
        <dbReference type="Proteomes" id="UP001317532"/>
    </source>
</evidence>
<dbReference type="KEGG" id="vab:WPS_01400"/>
<name>A0AAN1XSA9_UNVUL</name>
<dbReference type="GO" id="GO:0009055">
    <property type="term" value="F:electron transfer activity"/>
    <property type="evidence" value="ECO:0007669"/>
    <property type="project" value="UniProtKB-UniRule"/>
</dbReference>
<evidence type="ECO:0000256" key="4">
    <source>
        <dbReference type="ARBA" id="ARBA00022475"/>
    </source>
</evidence>
<keyword evidence="5 12" id="KW-0349">Heme</keyword>
<feature type="transmembrane region" description="Helical" evidence="12">
    <location>
        <begin position="126"/>
        <end position="149"/>
    </location>
</feature>
<evidence type="ECO:0000256" key="6">
    <source>
        <dbReference type="ARBA" id="ARBA00022692"/>
    </source>
</evidence>
<dbReference type="RefSeq" id="WP_317995953.1">
    <property type="nucleotide sequence ID" value="NZ_AP025523.1"/>
</dbReference>
<dbReference type="GO" id="GO:0046872">
    <property type="term" value="F:metal ion binding"/>
    <property type="evidence" value="ECO:0007669"/>
    <property type="project" value="UniProtKB-UniRule"/>
</dbReference>
<accession>A0AAN1XSA9</accession>
<feature type="transmembrane region" description="Helical" evidence="12">
    <location>
        <begin position="15"/>
        <end position="39"/>
    </location>
</feature>
<dbReference type="PANTHER" id="PTHR30365">
    <property type="entry name" value="CYTOCHROME D UBIQUINOL OXIDASE"/>
    <property type="match status" value="1"/>
</dbReference>
<dbReference type="AlphaFoldDB" id="A0AAN1XSA9"/>
<evidence type="ECO:0000256" key="10">
    <source>
        <dbReference type="ARBA" id="ARBA00023004"/>
    </source>
</evidence>
<evidence type="ECO:0000256" key="5">
    <source>
        <dbReference type="ARBA" id="ARBA00022617"/>
    </source>
</evidence>
<evidence type="ECO:0000256" key="3">
    <source>
        <dbReference type="ARBA" id="ARBA00022448"/>
    </source>
</evidence>
<organism evidence="13 14">
    <name type="scientific">Vulcanimicrobium alpinum</name>
    <dbReference type="NCBI Taxonomy" id="3016050"/>
    <lineage>
        <taxon>Bacteria</taxon>
        <taxon>Bacillati</taxon>
        <taxon>Vulcanimicrobiota</taxon>
        <taxon>Vulcanimicrobiia</taxon>
        <taxon>Vulcanimicrobiales</taxon>
        <taxon>Vulcanimicrobiaceae</taxon>
        <taxon>Vulcanimicrobium</taxon>
    </lineage>
</organism>
<proteinExistence type="inferred from homology"/>
<dbReference type="PANTHER" id="PTHR30365:SF14">
    <property type="entry name" value="CYTOCHROME BD MENAQUINOL OXIDASE SUBUNIT I-RELATED"/>
    <property type="match status" value="1"/>
</dbReference>
<evidence type="ECO:0000256" key="9">
    <source>
        <dbReference type="ARBA" id="ARBA00022989"/>
    </source>
</evidence>
<comment type="similarity">
    <text evidence="2 12">Belongs to the cytochrome ubiquinol oxidase subunit 1 family.</text>
</comment>
<keyword evidence="4 12" id="KW-1003">Cell membrane</keyword>
<feature type="transmembrane region" description="Helical" evidence="12">
    <location>
        <begin position="353"/>
        <end position="375"/>
    </location>
</feature>
<feature type="transmembrane region" description="Helical" evidence="12">
    <location>
        <begin position="405"/>
        <end position="423"/>
    </location>
</feature>
<dbReference type="Pfam" id="PF01654">
    <property type="entry name" value="Cyt_bd_oxida_I"/>
    <property type="match status" value="1"/>
</dbReference>
<feature type="transmembrane region" description="Helical" evidence="12">
    <location>
        <begin position="59"/>
        <end position="80"/>
    </location>
</feature>
<dbReference type="GO" id="GO:0020037">
    <property type="term" value="F:heme binding"/>
    <property type="evidence" value="ECO:0007669"/>
    <property type="project" value="TreeGrafter"/>
</dbReference>